<dbReference type="Gene3D" id="3.40.50.2000">
    <property type="entry name" value="Glycogen Phosphorylase B"/>
    <property type="match status" value="1"/>
</dbReference>
<evidence type="ECO:0000313" key="4">
    <source>
        <dbReference type="EMBL" id="QKE90357.1"/>
    </source>
</evidence>
<organism evidence="4 5">
    <name type="scientific">Lichenicola cladoniae</name>
    <dbReference type="NCBI Taxonomy" id="1484109"/>
    <lineage>
        <taxon>Bacteria</taxon>
        <taxon>Pseudomonadati</taxon>
        <taxon>Pseudomonadota</taxon>
        <taxon>Alphaproteobacteria</taxon>
        <taxon>Acetobacterales</taxon>
        <taxon>Acetobacteraceae</taxon>
        <taxon>Lichenicola</taxon>
    </lineage>
</organism>
<feature type="region of interest" description="Disordered" evidence="2">
    <location>
        <begin position="84"/>
        <end position="118"/>
    </location>
</feature>
<keyword evidence="5" id="KW-1185">Reference proteome</keyword>
<dbReference type="SUPFAM" id="SSF53756">
    <property type="entry name" value="UDP-Glycosyltransferase/glycogen phosphorylase"/>
    <property type="match status" value="1"/>
</dbReference>
<dbReference type="RefSeq" id="WP_171833961.1">
    <property type="nucleotide sequence ID" value="NZ_CP053708.1"/>
</dbReference>
<dbReference type="KEGG" id="lck:HN018_10200"/>
<accession>A0A6M8HPY8</accession>
<dbReference type="GO" id="GO:0016757">
    <property type="term" value="F:glycosyltransferase activity"/>
    <property type="evidence" value="ECO:0007669"/>
    <property type="project" value="InterPro"/>
</dbReference>
<dbReference type="EMBL" id="CP053708">
    <property type="protein sequence ID" value="QKE90357.1"/>
    <property type="molecule type" value="Genomic_DNA"/>
</dbReference>
<name>A0A6M8HPY8_9PROT</name>
<dbReference type="CDD" id="cd03809">
    <property type="entry name" value="GT4_MtfB-like"/>
    <property type="match status" value="1"/>
</dbReference>
<sequence>MIPPGGDLPKIWFDVEDLFHFALRNARPTGIQRVCFEIYQAAMADPAIADRVGFLRHSTTERGFVEADWYELEAQFRRVTERLGPSEPARVRPENPRRHLPQESVEAAPEPVSAAAPEAVMSQPVATWRQRRSVRLLKRVFGLFPERLVRPAILFTVMQGQAGIAVSKAAGLTVTVLVRRSAGVRARILGRLKAIVPRPRVPAVLLQALRPRSMVAPIDQPVEQKAPRRLADIVRRGDILAVLGSPWFELDYAELAGHVCGRLGMRVAVLLYDVIPVERPEWADRGTTRVYRDWYTTVLPLADVVFAISRATATDVTRWCKRDGITLRNPVRELQLGTGFGDSRPDQVPAPIPAPLLTVLEGRPYVLFVSTIEARKNHMLLFRVWRRLMEEMAPGTLPDLVFAGRVGWMVSDLMNQIENSSNLNGRLHIVEGLDDHELKSVYGGCLFTVFPSFYEGWGLPVSESLSMGRPCISSNSTSLPEAGGTLARYFDPTDLNDACRVIRATIEDRAGLSEWEDEITRSFQPIAWHATASAVVAILDEAA</sequence>
<dbReference type="PANTHER" id="PTHR46401:SF2">
    <property type="entry name" value="GLYCOSYLTRANSFERASE WBBK-RELATED"/>
    <property type="match status" value="1"/>
</dbReference>
<feature type="compositionally biased region" description="Low complexity" evidence="2">
    <location>
        <begin position="103"/>
        <end position="118"/>
    </location>
</feature>
<dbReference type="Proteomes" id="UP000500767">
    <property type="component" value="Chromosome"/>
</dbReference>
<dbReference type="PANTHER" id="PTHR46401">
    <property type="entry name" value="GLYCOSYLTRANSFERASE WBBK-RELATED"/>
    <property type="match status" value="1"/>
</dbReference>
<feature type="domain" description="Glycosyl transferase family 1" evidence="3">
    <location>
        <begin position="361"/>
        <end position="482"/>
    </location>
</feature>
<evidence type="ECO:0000256" key="2">
    <source>
        <dbReference type="SAM" id="MobiDB-lite"/>
    </source>
</evidence>
<reference evidence="4 5" key="1">
    <citation type="journal article" date="2014" name="World J. Microbiol. Biotechnol.">
        <title>Biodiversity and physiological characteristics of Antarctic and Arctic lichens-associated bacteria.</title>
        <authorList>
            <person name="Lee Y.M."/>
            <person name="Kim E.H."/>
            <person name="Lee H.K."/>
            <person name="Hong S.G."/>
        </authorList>
    </citation>
    <scope>NUCLEOTIDE SEQUENCE [LARGE SCALE GENOMIC DNA]</scope>
    <source>
        <strain evidence="4 5">PAMC 26569</strain>
    </source>
</reference>
<dbReference type="Pfam" id="PF00534">
    <property type="entry name" value="Glycos_transf_1"/>
    <property type="match status" value="1"/>
</dbReference>
<feature type="compositionally biased region" description="Basic and acidic residues" evidence="2">
    <location>
        <begin position="89"/>
        <end position="101"/>
    </location>
</feature>
<proteinExistence type="predicted"/>
<evidence type="ECO:0000256" key="1">
    <source>
        <dbReference type="ARBA" id="ARBA00022679"/>
    </source>
</evidence>
<evidence type="ECO:0000259" key="3">
    <source>
        <dbReference type="Pfam" id="PF00534"/>
    </source>
</evidence>
<evidence type="ECO:0000313" key="5">
    <source>
        <dbReference type="Proteomes" id="UP000500767"/>
    </source>
</evidence>
<keyword evidence="1 4" id="KW-0808">Transferase</keyword>
<protein>
    <submittedName>
        <fullName evidence="4">Glycosyltransferase family 4 protein</fullName>
    </submittedName>
</protein>
<gene>
    <name evidence="4" type="ORF">HN018_10200</name>
</gene>
<dbReference type="AlphaFoldDB" id="A0A6M8HPY8"/>
<dbReference type="InterPro" id="IPR001296">
    <property type="entry name" value="Glyco_trans_1"/>
</dbReference>